<sequence>MELKQLLQDIKEHDNKIPEGTDTERLVEEMLREIGSIDFELRDDLIYFTFYHWIQRNVLSPETMKNMLYTSLDEDHLFLGLGSSDEDTVFTRSFSVLISPLILECHLSRPFLSEEDIRHVFERLCRYFREENDLRGYVEAKGWAHAVAHTSDAFETLVKCRGITRNDQLAIMELILEKIQVNTHYFVDGEDERMAEVVNTIIKKGLLGDDPIVAWVHKVTKFNTIGKYPEDSIIRGNVRNLLRSVYFKCAEQNKDSKIAKAIVHALGQI</sequence>
<accession>A0A5D0CKR9</accession>
<dbReference type="EMBL" id="VSDO01000006">
    <property type="protein sequence ID" value="TYA09985.1"/>
    <property type="molecule type" value="Genomic_DNA"/>
</dbReference>
<evidence type="ECO:0000313" key="2">
    <source>
        <dbReference type="Proteomes" id="UP000325218"/>
    </source>
</evidence>
<dbReference type="RefSeq" id="WP_148457556.1">
    <property type="nucleotide sequence ID" value="NZ_VSDO01000006.1"/>
</dbReference>
<dbReference type="InterPro" id="IPR021247">
    <property type="entry name" value="DUF2785"/>
</dbReference>
<name>A0A5D0CKR9_9BACL</name>
<proteinExistence type="predicted"/>
<dbReference type="Pfam" id="PF10978">
    <property type="entry name" value="DUF2785"/>
    <property type="match status" value="1"/>
</dbReference>
<comment type="caution">
    <text evidence="1">The sequence shown here is derived from an EMBL/GenBank/DDBJ whole genome shotgun (WGS) entry which is preliminary data.</text>
</comment>
<evidence type="ECO:0000313" key="1">
    <source>
        <dbReference type="EMBL" id="TYA09985.1"/>
    </source>
</evidence>
<organism evidence="1 2">
    <name type="scientific">Paenibacillus faecis</name>
    <dbReference type="NCBI Taxonomy" id="862114"/>
    <lineage>
        <taxon>Bacteria</taxon>
        <taxon>Bacillati</taxon>
        <taxon>Bacillota</taxon>
        <taxon>Bacilli</taxon>
        <taxon>Bacillales</taxon>
        <taxon>Paenibacillaceae</taxon>
        <taxon>Paenibacillus</taxon>
    </lineage>
</organism>
<reference evidence="1 2" key="1">
    <citation type="submission" date="2019-08" db="EMBL/GenBank/DDBJ databases">
        <title>Genome sequencing of Paenibacillus faecis DSM 23593(T).</title>
        <authorList>
            <person name="Kook J.-K."/>
            <person name="Park S.-N."/>
            <person name="Lim Y.K."/>
        </authorList>
    </citation>
    <scope>NUCLEOTIDE SEQUENCE [LARGE SCALE GENOMIC DNA]</scope>
    <source>
        <strain evidence="1 2">DSM 23593</strain>
    </source>
</reference>
<protein>
    <submittedName>
        <fullName evidence="1">DUF2785 domain-containing protein</fullName>
    </submittedName>
</protein>
<dbReference type="AlphaFoldDB" id="A0A5D0CKR9"/>
<keyword evidence="2" id="KW-1185">Reference proteome</keyword>
<dbReference type="Proteomes" id="UP000325218">
    <property type="component" value="Unassembled WGS sequence"/>
</dbReference>
<gene>
    <name evidence="1" type="ORF">FRY98_25600</name>
</gene>
<dbReference type="OrthoDB" id="7619731at2"/>